<gene>
    <name evidence="2" type="primary">LOC106817671</name>
</gene>
<proteinExistence type="predicted"/>
<keyword evidence="1" id="KW-1185">Reference proteome</keyword>
<sequence>MSLLKVKFYVLDTPEERQGKKVVFWRVPVLNEESTRTDVTFFNEKFVNKFTKSRFVQVGNPGVRDDNFSLHDRSTVMICGKFDVDMEVVRDFAHGPKVTIDEALRSPKRRRISVSGIVSDVVVTKALPSTSSETQQRAQFNVCDVAGSPVKLPIKVWGKRAVEIAVSDGDEVNIENLEIGLFGSQKEATFTKSTKIQVTSVSVEGEQQGILRGFDIEGDTVTVEITTGTSAKMWTMSLELFDTLGSEEDIIHGLDTMKVTFTASKGQIVKISTSSETQQRAQFNVCDVAGSPVKLPIKVWGKQAVEIAVSDGDEVNIENLEIGMFGSQKEATFTKSTKIQVTSVSVEGEQQGILRGFDIEGDTVTVEITTGTSAKMWTMTLELFDTLGSEQDIIHGLDTMEVTFTASKGKIVKIKI</sequence>
<dbReference type="InterPro" id="IPR012340">
    <property type="entry name" value="NA-bd_OB-fold"/>
</dbReference>
<name>A0ABM1F071_PRICU</name>
<dbReference type="Gene3D" id="2.40.50.140">
    <property type="entry name" value="Nucleic acid-binding proteins"/>
    <property type="match status" value="2"/>
</dbReference>
<accession>A0ABM1F071</accession>
<organism evidence="1 2">
    <name type="scientific">Priapulus caudatus</name>
    <name type="common">Priapulid worm</name>
    <dbReference type="NCBI Taxonomy" id="37621"/>
    <lineage>
        <taxon>Eukaryota</taxon>
        <taxon>Metazoa</taxon>
        <taxon>Ecdysozoa</taxon>
        <taxon>Scalidophora</taxon>
        <taxon>Priapulida</taxon>
        <taxon>Priapulimorpha</taxon>
        <taxon>Priapulimorphida</taxon>
        <taxon>Priapulidae</taxon>
        <taxon>Priapulus</taxon>
    </lineage>
</organism>
<dbReference type="GeneID" id="106817671"/>
<protein>
    <submittedName>
        <fullName evidence="2">Uncharacterized protein LOC106817671</fullName>
    </submittedName>
</protein>
<reference evidence="2" key="1">
    <citation type="submission" date="2025-08" db="UniProtKB">
        <authorList>
            <consortium name="RefSeq"/>
        </authorList>
    </citation>
    <scope>IDENTIFICATION</scope>
</reference>
<dbReference type="RefSeq" id="XP_014677842.1">
    <property type="nucleotide sequence ID" value="XM_014822356.1"/>
</dbReference>
<evidence type="ECO:0000313" key="2">
    <source>
        <dbReference type="RefSeq" id="XP_014677842.1"/>
    </source>
</evidence>
<dbReference type="Proteomes" id="UP000695022">
    <property type="component" value="Unplaced"/>
</dbReference>
<evidence type="ECO:0000313" key="1">
    <source>
        <dbReference type="Proteomes" id="UP000695022"/>
    </source>
</evidence>